<dbReference type="CDD" id="cd01061">
    <property type="entry name" value="RNase_T2_euk"/>
    <property type="match status" value="1"/>
</dbReference>
<sequence>MIAVVALLALLGSASACTKQNTWDFFMLVMQWPPTQCMSQNYGCSTYSKTFFTLHGLWPDNVDGSYPCTCTNEQFDENAVSSIMPEMEKFWPSYASSDKSFWSHEWTKHGTCATYNSTFVPDQKAFFEDALNLRSKFSINQALAQAGILPSDSSTVSSNNFVSTISSAVGGEAAIACDSKGNLDSVTICVSPNLQPMACPPAVTPNRCPSQMTFPATNKAYAPLLNATFA</sequence>
<dbReference type="InterPro" id="IPR033697">
    <property type="entry name" value="Ribonuclease_T2_eukaryotic"/>
</dbReference>
<dbReference type="InterPro" id="IPR036430">
    <property type="entry name" value="RNase_T2-like_sf"/>
</dbReference>
<gene>
    <name evidence="6" type="ORF">FNF29_08115</name>
</gene>
<dbReference type="GO" id="GO:0003723">
    <property type="term" value="F:RNA binding"/>
    <property type="evidence" value="ECO:0007669"/>
    <property type="project" value="InterPro"/>
</dbReference>
<protein>
    <submittedName>
        <fullName evidence="6">Uncharacterized protein</fullName>
    </submittedName>
</protein>
<evidence type="ECO:0000313" key="6">
    <source>
        <dbReference type="EMBL" id="KAA0146342.1"/>
    </source>
</evidence>
<dbReference type="Proteomes" id="UP000323011">
    <property type="component" value="Unassembled WGS sequence"/>
</dbReference>
<dbReference type="InterPro" id="IPR033130">
    <property type="entry name" value="RNase_T2_His_AS_2"/>
</dbReference>
<evidence type="ECO:0000256" key="5">
    <source>
        <dbReference type="SAM" id="SignalP"/>
    </source>
</evidence>
<dbReference type="PANTHER" id="PTHR11240:SF22">
    <property type="entry name" value="RIBONUCLEASE T2"/>
    <property type="match status" value="1"/>
</dbReference>
<dbReference type="InterPro" id="IPR018188">
    <property type="entry name" value="RNase_T2_His_AS_1"/>
</dbReference>
<dbReference type="GO" id="GO:0006401">
    <property type="term" value="P:RNA catabolic process"/>
    <property type="evidence" value="ECO:0007669"/>
    <property type="project" value="UniProtKB-ARBA"/>
</dbReference>
<dbReference type="PANTHER" id="PTHR11240">
    <property type="entry name" value="RIBONUCLEASE T2"/>
    <property type="match status" value="1"/>
</dbReference>
<feature type="active site" evidence="3">
    <location>
        <position position="105"/>
    </location>
</feature>
<dbReference type="GO" id="GO:0033897">
    <property type="term" value="F:ribonuclease T2 activity"/>
    <property type="evidence" value="ECO:0007669"/>
    <property type="project" value="InterPro"/>
</dbReference>
<evidence type="ECO:0000256" key="3">
    <source>
        <dbReference type="PIRSR" id="PIRSR633697-1"/>
    </source>
</evidence>
<name>A0A5A8BZX9_CAFRO</name>
<dbReference type="InterPro" id="IPR001568">
    <property type="entry name" value="RNase_T2-like"/>
</dbReference>
<feature type="signal peptide" evidence="5">
    <location>
        <begin position="1"/>
        <end position="16"/>
    </location>
</feature>
<keyword evidence="2" id="KW-1015">Disulfide bond</keyword>
<feature type="active site" evidence="3">
    <location>
        <position position="109"/>
    </location>
</feature>
<evidence type="ECO:0000256" key="1">
    <source>
        <dbReference type="ARBA" id="ARBA00007469"/>
    </source>
</evidence>
<keyword evidence="7" id="KW-1185">Reference proteome</keyword>
<reference evidence="6 7" key="1">
    <citation type="submission" date="2019-07" db="EMBL/GenBank/DDBJ databases">
        <title>Genomes of Cafeteria roenbergensis.</title>
        <authorList>
            <person name="Fischer M.G."/>
            <person name="Hackl T."/>
            <person name="Roman M."/>
        </authorList>
    </citation>
    <scope>NUCLEOTIDE SEQUENCE [LARGE SCALE GENOMIC DNA]</scope>
    <source>
        <strain evidence="6 7">BVI</strain>
    </source>
</reference>
<comment type="similarity">
    <text evidence="1 4">Belongs to the RNase T2 family.</text>
</comment>
<comment type="caution">
    <text evidence="6">The sequence shown here is derived from an EMBL/GenBank/DDBJ whole genome shotgun (WGS) entry which is preliminary data.</text>
</comment>
<proteinExistence type="inferred from homology"/>
<evidence type="ECO:0000313" key="7">
    <source>
        <dbReference type="Proteomes" id="UP000323011"/>
    </source>
</evidence>
<accession>A0A5A8BZX9</accession>
<feature type="active site" evidence="3">
    <location>
        <position position="55"/>
    </location>
</feature>
<keyword evidence="5" id="KW-0732">Signal</keyword>
<dbReference type="AlphaFoldDB" id="A0A5A8BZX9"/>
<dbReference type="PROSITE" id="PS00530">
    <property type="entry name" value="RNASE_T2_1"/>
    <property type="match status" value="1"/>
</dbReference>
<dbReference type="Gene3D" id="3.90.730.10">
    <property type="entry name" value="Ribonuclease T2-like"/>
    <property type="match status" value="1"/>
</dbReference>
<dbReference type="PROSITE" id="PS00531">
    <property type="entry name" value="RNASE_T2_2"/>
    <property type="match status" value="1"/>
</dbReference>
<dbReference type="EMBL" id="VLTN01000091">
    <property type="protein sequence ID" value="KAA0146342.1"/>
    <property type="molecule type" value="Genomic_DNA"/>
</dbReference>
<evidence type="ECO:0000256" key="4">
    <source>
        <dbReference type="RuleBase" id="RU004328"/>
    </source>
</evidence>
<feature type="chain" id="PRO_5022745805" evidence="5">
    <location>
        <begin position="17"/>
        <end position="230"/>
    </location>
</feature>
<dbReference type="Pfam" id="PF00445">
    <property type="entry name" value="Ribonuclease_T2"/>
    <property type="match status" value="1"/>
</dbReference>
<dbReference type="SUPFAM" id="SSF55895">
    <property type="entry name" value="Ribonuclease Rh-like"/>
    <property type="match status" value="1"/>
</dbReference>
<dbReference type="OMA" id="TNCHIGS"/>
<organism evidence="6 7">
    <name type="scientific">Cafeteria roenbergensis</name>
    <name type="common">Marine flagellate</name>
    <dbReference type="NCBI Taxonomy" id="33653"/>
    <lineage>
        <taxon>Eukaryota</taxon>
        <taxon>Sar</taxon>
        <taxon>Stramenopiles</taxon>
        <taxon>Bigyra</taxon>
        <taxon>Opalozoa</taxon>
        <taxon>Bicosoecida</taxon>
        <taxon>Cafeteriaceae</taxon>
        <taxon>Cafeteria</taxon>
    </lineage>
</organism>
<evidence type="ECO:0000256" key="2">
    <source>
        <dbReference type="ARBA" id="ARBA00023157"/>
    </source>
</evidence>